<dbReference type="OrthoDB" id="2823799at2"/>
<reference evidence="1 2" key="1">
    <citation type="submission" date="2016-03" db="EMBL/GenBank/DDBJ databases">
        <authorList>
            <person name="Ploux O."/>
        </authorList>
    </citation>
    <scope>NUCLEOTIDE SEQUENCE [LARGE SCALE GENOMIC DNA]</scope>
    <source>
        <strain evidence="1 2">R0</strain>
    </source>
</reference>
<dbReference type="RefSeq" id="WP_061834023.1">
    <property type="nucleotide sequence ID" value="NZ_LUKE01000001.1"/>
</dbReference>
<organism evidence="1 2">
    <name type="scientific">Bdellovibrio bacteriovorus</name>
    <dbReference type="NCBI Taxonomy" id="959"/>
    <lineage>
        <taxon>Bacteria</taxon>
        <taxon>Pseudomonadati</taxon>
        <taxon>Bdellovibrionota</taxon>
        <taxon>Bdellovibrionia</taxon>
        <taxon>Bdellovibrionales</taxon>
        <taxon>Pseudobdellovibrionaceae</taxon>
        <taxon>Bdellovibrio</taxon>
    </lineage>
</organism>
<gene>
    <name evidence="1" type="ORF">AZI86_05280</name>
</gene>
<dbReference type="Proteomes" id="UP000075320">
    <property type="component" value="Unassembled WGS sequence"/>
</dbReference>
<proteinExistence type="predicted"/>
<name>A0A150WQ85_BDEBC</name>
<evidence type="ECO:0000313" key="2">
    <source>
        <dbReference type="Proteomes" id="UP000075320"/>
    </source>
</evidence>
<comment type="caution">
    <text evidence="1">The sequence shown here is derived from an EMBL/GenBank/DDBJ whole genome shotgun (WGS) entry which is preliminary data.</text>
</comment>
<accession>A0A150WQ85</accession>
<sequence>MGTPDKDYYSHCLQADLKSAIKAISKESRSDSKKVISLRKKVMSRFVEQNEQLRIKCKDPFVSTVIATYRDYYRKVLLQPGRSEQLSTSLYSSLRIILADSDQKQTAKYSSDKIEKKLSEEIRKRGYYSLFGSVTPFRSLLVWKKQYSKIYTVSLPEKKQKIEVVFMDDFVELSWMHYATLGRYYVGGWAKKNALYCIKQAYKVGSPEFQAHYLAHEAQHFADYKSFPKLQQTDLEYRAKLTELAVTKTPKKFIQKLKSESKNDRQLPHCFAAFKIISELKPGQPPASLNKFGHELLSIHTKALKKAGAKTVRSVI</sequence>
<keyword evidence="2" id="KW-1185">Reference proteome</keyword>
<dbReference type="EMBL" id="LUKE01000001">
    <property type="protein sequence ID" value="KYG66459.1"/>
    <property type="molecule type" value="Genomic_DNA"/>
</dbReference>
<dbReference type="AlphaFoldDB" id="A0A150WQ85"/>
<protein>
    <submittedName>
        <fullName evidence="1">Uncharacterized protein</fullName>
    </submittedName>
</protein>
<evidence type="ECO:0000313" key="1">
    <source>
        <dbReference type="EMBL" id="KYG66459.1"/>
    </source>
</evidence>